<organism evidence="1 2">
    <name type="scientific">Phytophthora citrophthora</name>
    <dbReference type="NCBI Taxonomy" id="4793"/>
    <lineage>
        <taxon>Eukaryota</taxon>
        <taxon>Sar</taxon>
        <taxon>Stramenopiles</taxon>
        <taxon>Oomycota</taxon>
        <taxon>Peronosporomycetes</taxon>
        <taxon>Peronosporales</taxon>
        <taxon>Peronosporaceae</taxon>
        <taxon>Phytophthora</taxon>
    </lineage>
</organism>
<protein>
    <submittedName>
        <fullName evidence="1">Uncharacterized protein</fullName>
    </submittedName>
</protein>
<dbReference type="AlphaFoldDB" id="A0AAD9H188"/>
<proteinExistence type="predicted"/>
<keyword evidence="2" id="KW-1185">Reference proteome</keyword>
<reference evidence="1" key="1">
    <citation type="submission" date="2023-08" db="EMBL/GenBank/DDBJ databases">
        <title>Reference Genome Resource for the Citrus Pathogen Phytophthora citrophthora.</title>
        <authorList>
            <person name="Moller H."/>
            <person name="Coetzee B."/>
            <person name="Rose L.J."/>
            <person name="Van Niekerk J.M."/>
        </authorList>
    </citation>
    <scope>NUCLEOTIDE SEQUENCE</scope>
    <source>
        <strain evidence="1">STE-U-9442</strain>
    </source>
</reference>
<dbReference type="EMBL" id="JASMQC010000001">
    <property type="protein sequence ID" value="KAK1948469.1"/>
    <property type="molecule type" value="Genomic_DNA"/>
</dbReference>
<name>A0AAD9H188_9STRA</name>
<comment type="caution">
    <text evidence="1">The sequence shown here is derived from an EMBL/GenBank/DDBJ whole genome shotgun (WGS) entry which is preliminary data.</text>
</comment>
<gene>
    <name evidence="1" type="ORF">P3T76_000758</name>
</gene>
<accession>A0AAD9H188</accession>
<evidence type="ECO:0000313" key="2">
    <source>
        <dbReference type="Proteomes" id="UP001259832"/>
    </source>
</evidence>
<evidence type="ECO:0000313" key="1">
    <source>
        <dbReference type="EMBL" id="KAK1948469.1"/>
    </source>
</evidence>
<dbReference type="Proteomes" id="UP001259832">
    <property type="component" value="Unassembled WGS sequence"/>
</dbReference>
<sequence>MELVSSQDPNAATFAPVVCPLVSKKKNNLRLAECIESDAKRVLNEMYGKNGGRFFRVFTMKRGRRDQDFLDYHWDGIKGSSCKYCADPTRLKTQVVERIRLNCETVYRPLKAAMVKNLEFVRFVPQTGHCRLRKSENPYQGLIGGITEDGILCGAYLVEGLQTV</sequence>